<dbReference type="RefSeq" id="WP_146864983.1">
    <property type="nucleotide sequence ID" value="NZ_BKAU01000004.1"/>
</dbReference>
<dbReference type="PANTHER" id="PTHR48079">
    <property type="entry name" value="PROTEIN YEEZ"/>
    <property type="match status" value="1"/>
</dbReference>
<dbReference type="SUPFAM" id="SSF51735">
    <property type="entry name" value="NAD(P)-binding Rossmann-fold domains"/>
    <property type="match status" value="1"/>
</dbReference>
<dbReference type="OrthoDB" id="9803111at2"/>
<dbReference type="InterPro" id="IPR051783">
    <property type="entry name" value="NAD(P)-dependent_oxidoreduct"/>
</dbReference>
<evidence type="ECO:0000313" key="3">
    <source>
        <dbReference type="Proteomes" id="UP000321436"/>
    </source>
</evidence>
<proteinExistence type="predicted"/>
<protein>
    <recommendedName>
        <fullName evidence="1">NAD-dependent epimerase/dehydratase domain-containing protein</fullName>
    </recommendedName>
</protein>
<sequence>MPERNKVLVTGGNGFLGSNLTRELYRLGYDVRVLIRPNADIKGIADIPCEIFRGHIDREEDVLQAVDGCRLVIHAASVTEQWAIAYEEYERVNFTGTQHIVNACLAYGVERLVHVSTANTIGPGSKEKPGTELNGFTLFHANSGYINTKYLAQQYVLEQVERRQLPAVIVNPTFMIGPNDVKPSSGKLLLYGLHKKILFYPPGGKNFVYIHDVCQGIINALHKGETGNCYLLAGQNLSYQEFFGLVDRLENRPRWLIRIPGFLLKLAGFAGGIRKWVTGSPGKLNPSTAYMLCLDNYYSGRKAETELSICYTPAEEAVRKALQWFKEHNYY</sequence>
<dbReference type="InterPro" id="IPR036291">
    <property type="entry name" value="NAD(P)-bd_dom_sf"/>
</dbReference>
<dbReference type="Gene3D" id="3.40.50.720">
    <property type="entry name" value="NAD(P)-binding Rossmann-like Domain"/>
    <property type="match status" value="1"/>
</dbReference>
<keyword evidence="3" id="KW-1185">Reference proteome</keyword>
<name>A0A512RP12_9BACT</name>
<organism evidence="2 3">
    <name type="scientific">Chitinophaga cymbidii</name>
    <dbReference type="NCBI Taxonomy" id="1096750"/>
    <lineage>
        <taxon>Bacteria</taxon>
        <taxon>Pseudomonadati</taxon>
        <taxon>Bacteroidota</taxon>
        <taxon>Chitinophagia</taxon>
        <taxon>Chitinophagales</taxon>
        <taxon>Chitinophagaceae</taxon>
        <taxon>Chitinophaga</taxon>
    </lineage>
</organism>
<feature type="domain" description="NAD-dependent epimerase/dehydratase" evidence="1">
    <location>
        <begin position="7"/>
        <end position="228"/>
    </location>
</feature>
<dbReference type="Proteomes" id="UP000321436">
    <property type="component" value="Unassembled WGS sequence"/>
</dbReference>
<reference evidence="2 3" key="1">
    <citation type="submission" date="2019-07" db="EMBL/GenBank/DDBJ databases">
        <title>Whole genome shotgun sequence of Chitinophaga cymbidii NBRC 109752.</title>
        <authorList>
            <person name="Hosoyama A."/>
            <person name="Uohara A."/>
            <person name="Ohji S."/>
            <person name="Ichikawa N."/>
        </authorList>
    </citation>
    <scope>NUCLEOTIDE SEQUENCE [LARGE SCALE GENOMIC DNA]</scope>
    <source>
        <strain evidence="2 3">NBRC 109752</strain>
    </source>
</reference>
<gene>
    <name evidence="2" type="ORF">CCY01nite_36930</name>
</gene>
<evidence type="ECO:0000259" key="1">
    <source>
        <dbReference type="Pfam" id="PF01370"/>
    </source>
</evidence>
<dbReference type="GO" id="GO:0004029">
    <property type="term" value="F:aldehyde dehydrogenase (NAD+) activity"/>
    <property type="evidence" value="ECO:0007669"/>
    <property type="project" value="TreeGrafter"/>
</dbReference>
<dbReference type="Pfam" id="PF01370">
    <property type="entry name" value="Epimerase"/>
    <property type="match status" value="1"/>
</dbReference>
<dbReference type="GO" id="GO:0005737">
    <property type="term" value="C:cytoplasm"/>
    <property type="evidence" value="ECO:0007669"/>
    <property type="project" value="TreeGrafter"/>
</dbReference>
<dbReference type="EMBL" id="BKAU01000004">
    <property type="protein sequence ID" value="GEP97433.1"/>
    <property type="molecule type" value="Genomic_DNA"/>
</dbReference>
<dbReference type="AlphaFoldDB" id="A0A512RP12"/>
<dbReference type="PANTHER" id="PTHR48079:SF6">
    <property type="entry name" value="NAD(P)-BINDING DOMAIN-CONTAINING PROTEIN-RELATED"/>
    <property type="match status" value="1"/>
</dbReference>
<dbReference type="InterPro" id="IPR001509">
    <property type="entry name" value="Epimerase_deHydtase"/>
</dbReference>
<evidence type="ECO:0000313" key="2">
    <source>
        <dbReference type="EMBL" id="GEP97433.1"/>
    </source>
</evidence>
<comment type="caution">
    <text evidence="2">The sequence shown here is derived from an EMBL/GenBank/DDBJ whole genome shotgun (WGS) entry which is preliminary data.</text>
</comment>
<accession>A0A512RP12</accession>